<dbReference type="GO" id="GO:0046872">
    <property type="term" value="F:metal ion binding"/>
    <property type="evidence" value="ECO:0007669"/>
    <property type="project" value="InterPro"/>
</dbReference>
<evidence type="ECO:0000313" key="3">
    <source>
        <dbReference type="Proteomes" id="UP000019243"/>
    </source>
</evidence>
<dbReference type="InterPro" id="IPR007863">
    <property type="entry name" value="Peptidase_M16_C"/>
</dbReference>
<dbReference type="EMBL" id="AODH01000044">
    <property type="protein sequence ID" value="EUJ37011.1"/>
    <property type="molecule type" value="Genomic_DNA"/>
</dbReference>
<dbReference type="RefSeq" id="WP_035315276.1">
    <property type="nucleotide sequence ID" value="NZ_AODH01000044.1"/>
</dbReference>
<organism evidence="2 3">
    <name type="scientific">Brochothrix campestris FSL F6-1037</name>
    <dbReference type="NCBI Taxonomy" id="1265861"/>
    <lineage>
        <taxon>Bacteria</taxon>
        <taxon>Bacillati</taxon>
        <taxon>Bacillota</taxon>
        <taxon>Bacilli</taxon>
        <taxon>Bacillales</taxon>
        <taxon>Listeriaceae</taxon>
        <taxon>Brochothrix</taxon>
    </lineage>
</organism>
<proteinExistence type="predicted"/>
<sequence>MTKQIPILINGYPVLLQQTTQFNQITVTWHFKAPLERETLTKRSLLANWLGLSLKYSTLSAFQQRLSYLYGAALDATVEKSGNCHLIHCTLTYANPSLIADETFEEDVWCFLQDTLFQPLFTENERTTALFEREKETLSNRFEMIKEDPGDLALEQVLQTAFENDTYRYHTIGVKEDIADLTLTDIAETHREMLTIDEQLITVTGDVSLPMITKHLMKFPHGQAKTVRPLTFSDSKLTPLGEQKQTHDVSQAKVIIMYQVPRICSQRDRVRLQLGYYIWAVDSHSRLFNEVREKAQLAYDIYGSLNVTKQLAYAVAGVDDDAVEQALETMKLQQRQMAENIQLSELELAKTALWHDLQLELDDVESVNDIAFSRQLLPYTMTLAQWQAELGTITPADITNLMNQWQYKGSFCLTKKEY</sequence>
<dbReference type="AlphaFoldDB" id="W7CMY7"/>
<name>W7CMY7_9LIST</name>
<dbReference type="Gene3D" id="3.30.830.10">
    <property type="entry name" value="Metalloenzyme, LuxS/M16 peptidase-like"/>
    <property type="match status" value="2"/>
</dbReference>
<comment type="caution">
    <text evidence="2">The sequence shown here is derived from an EMBL/GenBank/DDBJ whole genome shotgun (WGS) entry which is preliminary data.</text>
</comment>
<feature type="domain" description="Peptidase M16 C-terminal" evidence="1">
    <location>
        <begin position="180"/>
        <end position="353"/>
    </location>
</feature>
<dbReference type="InterPro" id="IPR011249">
    <property type="entry name" value="Metalloenz_LuxS/M16"/>
</dbReference>
<reference evidence="2 3" key="1">
    <citation type="submission" date="2012-12" db="EMBL/GenBank/DDBJ databases">
        <title>Novel taxa of Listeriaceae from agricultural environments in the United States.</title>
        <authorList>
            <person name="den Bakker H.C."/>
            <person name="Allred A."/>
            <person name="Warchocki S."/>
            <person name="Wright E.M."/>
            <person name="Burrell A."/>
            <person name="Nightingale K.K."/>
            <person name="Kephart D."/>
            <person name="Wiedmann M."/>
        </authorList>
    </citation>
    <scope>NUCLEOTIDE SEQUENCE [LARGE SCALE GENOMIC DNA]</scope>
    <source>
        <strain evidence="2 3">FSL F6-1037</strain>
    </source>
</reference>
<evidence type="ECO:0000313" key="2">
    <source>
        <dbReference type="EMBL" id="EUJ37011.1"/>
    </source>
</evidence>
<dbReference type="PANTHER" id="PTHR11851:SF186">
    <property type="entry name" value="INACTIVE METALLOPROTEASE YMFF-RELATED"/>
    <property type="match status" value="1"/>
</dbReference>
<dbReference type="Pfam" id="PF05193">
    <property type="entry name" value="Peptidase_M16_C"/>
    <property type="match status" value="1"/>
</dbReference>
<accession>W7CMY7</accession>
<dbReference type="PANTHER" id="PTHR11851">
    <property type="entry name" value="METALLOPROTEASE"/>
    <property type="match status" value="1"/>
</dbReference>
<keyword evidence="3" id="KW-1185">Reference proteome</keyword>
<dbReference type="InterPro" id="IPR050361">
    <property type="entry name" value="MPP/UQCRC_Complex"/>
</dbReference>
<protein>
    <submittedName>
        <fullName evidence="2">Zn-dependent peptidase family protein</fullName>
    </submittedName>
</protein>
<dbReference type="Proteomes" id="UP000019243">
    <property type="component" value="Unassembled WGS sequence"/>
</dbReference>
<dbReference type="STRING" id="1265861.BCAMP_10475"/>
<dbReference type="SUPFAM" id="SSF63411">
    <property type="entry name" value="LuxS/MPP-like metallohydrolase"/>
    <property type="match status" value="2"/>
</dbReference>
<gene>
    <name evidence="2" type="ORF">BCAMP_10475</name>
</gene>
<evidence type="ECO:0000259" key="1">
    <source>
        <dbReference type="Pfam" id="PF05193"/>
    </source>
</evidence>